<dbReference type="Pfam" id="PF21344">
    <property type="entry name" value="Zn_ribbon_LysW"/>
    <property type="match status" value="1"/>
</dbReference>
<comment type="caution">
    <text evidence="1">The sequence shown here is derived from an EMBL/GenBank/DDBJ whole genome shotgun (WGS) entry which is preliminary data.</text>
</comment>
<organism evidence="1 2">
    <name type="scientific">candidate division WOR-1 bacterium RIFCSPLOWO2_12_FULL_45_9</name>
    <dbReference type="NCBI Taxonomy" id="1802568"/>
    <lineage>
        <taxon>Bacteria</taxon>
        <taxon>Bacillati</taxon>
        <taxon>Saganbacteria</taxon>
    </lineage>
</organism>
<proteinExistence type="predicted"/>
<accession>A0A1F4RJR4</accession>
<dbReference type="Gene3D" id="2.20.28.160">
    <property type="match status" value="1"/>
</dbReference>
<dbReference type="InterPro" id="IPR005906">
    <property type="entry name" value="LysW"/>
</dbReference>
<evidence type="ECO:0000313" key="2">
    <source>
        <dbReference type="Proteomes" id="UP000179095"/>
    </source>
</evidence>
<dbReference type="AlphaFoldDB" id="A0A1F4RJR4"/>
<name>A0A1F4RJR4_UNCSA</name>
<dbReference type="Proteomes" id="UP000179095">
    <property type="component" value="Unassembled WGS sequence"/>
</dbReference>
<evidence type="ECO:0000313" key="1">
    <source>
        <dbReference type="EMBL" id="OGC08389.1"/>
    </source>
</evidence>
<gene>
    <name evidence="1" type="ORF">A3F86_02010</name>
</gene>
<dbReference type="STRING" id="1802568.A3F86_02010"/>
<dbReference type="EMBL" id="METQ01000056">
    <property type="protein sequence ID" value="OGC08389.1"/>
    <property type="molecule type" value="Genomic_DNA"/>
</dbReference>
<protein>
    <submittedName>
        <fullName evidence="1">Uncharacterized protein</fullName>
    </submittedName>
</protein>
<reference evidence="1 2" key="1">
    <citation type="journal article" date="2016" name="Nat. Commun.">
        <title>Thousands of microbial genomes shed light on interconnected biogeochemical processes in an aquifer system.</title>
        <authorList>
            <person name="Anantharaman K."/>
            <person name="Brown C.T."/>
            <person name="Hug L.A."/>
            <person name="Sharon I."/>
            <person name="Castelle C.J."/>
            <person name="Probst A.J."/>
            <person name="Thomas B.C."/>
            <person name="Singh A."/>
            <person name="Wilkins M.J."/>
            <person name="Karaoz U."/>
            <person name="Brodie E.L."/>
            <person name="Williams K.H."/>
            <person name="Hubbard S.S."/>
            <person name="Banfield J.F."/>
        </authorList>
    </citation>
    <scope>NUCLEOTIDE SEQUENCE [LARGE SCALE GENOMIC DNA]</scope>
</reference>
<sequence>MSSWHCPICENKIDLRHQPQKGERITCQNCYAQLAFYEHKHKIVIGCAICKESIFDPTGCGECERRHEKKRILEEGRL</sequence>